<dbReference type="Proteomes" id="UP000069912">
    <property type="component" value="Chromosome"/>
</dbReference>
<keyword evidence="2 5" id="KW-0808">Transferase</keyword>
<evidence type="ECO:0000313" key="7">
    <source>
        <dbReference type="Proteomes" id="UP000234239"/>
    </source>
</evidence>
<organism evidence="4 6">
    <name type="scientific">Aerococcus sanguinicola</name>
    <dbReference type="NCBI Taxonomy" id="119206"/>
    <lineage>
        <taxon>Bacteria</taxon>
        <taxon>Bacillati</taxon>
        <taxon>Bacillota</taxon>
        <taxon>Bacilli</taxon>
        <taxon>Lactobacillales</taxon>
        <taxon>Aerococcaceae</taxon>
        <taxon>Aerococcus</taxon>
    </lineage>
</organism>
<dbReference type="CDD" id="cd02440">
    <property type="entry name" value="AdoMet_MTases"/>
    <property type="match status" value="1"/>
</dbReference>
<dbReference type="SUPFAM" id="SSF53335">
    <property type="entry name" value="S-adenosyl-L-methionine-dependent methyltransferases"/>
    <property type="match status" value="1"/>
</dbReference>
<dbReference type="InterPro" id="IPR029063">
    <property type="entry name" value="SAM-dependent_MTases_sf"/>
</dbReference>
<protein>
    <submittedName>
        <fullName evidence="5">Class I SAM-dependent methyltransferase</fullName>
    </submittedName>
</protein>
<accession>A0A0X8F9Y9</accession>
<sequence>MADKNYQVFQEVYDLLFDKSLYPAWADFCQEALDRYLPGQDHYRLLDVACGDGEFALEMLDRGFDVRGYDLSEDMVARAQTRLAEAGYKDRIYQGNMLEDQAETGYDLLTLFCDSLCYLEGPEELSRCFLAQAKALKAGGLFIFDIHSAYQMNQVYPGYQYIEEWDDAVFTWRSEQVRGEGTIDHLLNIFVEDPETGYYERHEELHREQIFPVSCYQDLLKQAGFGDVQVSADFSFEAPGPESQRLFFTCVKEG</sequence>
<feature type="domain" description="Methyltransferase" evidence="3">
    <location>
        <begin position="46"/>
        <end position="140"/>
    </location>
</feature>
<keyword evidence="1 5" id="KW-0489">Methyltransferase</keyword>
<evidence type="ECO:0000256" key="2">
    <source>
        <dbReference type="ARBA" id="ARBA00022679"/>
    </source>
</evidence>
<proteinExistence type="predicted"/>
<dbReference type="Gene3D" id="2.20.25.110">
    <property type="entry name" value="S-adenosyl-L-methionine-dependent methyltransferases"/>
    <property type="match status" value="1"/>
</dbReference>
<dbReference type="KEGG" id="asan:AWM72_01495"/>
<evidence type="ECO:0000259" key="3">
    <source>
        <dbReference type="Pfam" id="PF13649"/>
    </source>
</evidence>
<dbReference type="PANTHER" id="PTHR43861:SF1">
    <property type="entry name" value="TRANS-ACONITATE 2-METHYLTRANSFERASE"/>
    <property type="match status" value="1"/>
</dbReference>
<dbReference type="OrthoDB" id="9811589at2"/>
<dbReference type="GO" id="GO:0008168">
    <property type="term" value="F:methyltransferase activity"/>
    <property type="evidence" value="ECO:0007669"/>
    <property type="project" value="UniProtKB-KW"/>
</dbReference>
<evidence type="ECO:0000313" key="6">
    <source>
        <dbReference type="Proteomes" id="UP000069912"/>
    </source>
</evidence>
<gene>
    <name evidence="4" type="ORF">AWM72_01495</name>
    <name evidence="5" type="ORF">CYJ28_07610</name>
</gene>
<dbReference type="PANTHER" id="PTHR43861">
    <property type="entry name" value="TRANS-ACONITATE 2-METHYLTRANSFERASE-RELATED"/>
    <property type="match status" value="1"/>
</dbReference>
<keyword evidence="6" id="KW-1185">Reference proteome</keyword>
<evidence type="ECO:0000313" key="4">
    <source>
        <dbReference type="EMBL" id="AMB93511.1"/>
    </source>
</evidence>
<dbReference type="Gene3D" id="3.40.50.150">
    <property type="entry name" value="Vaccinia Virus protein VP39"/>
    <property type="match status" value="1"/>
</dbReference>
<dbReference type="EMBL" id="CP014160">
    <property type="protein sequence ID" value="AMB93511.1"/>
    <property type="molecule type" value="Genomic_DNA"/>
</dbReference>
<dbReference type="Pfam" id="PF13649">
    <property type="entry name" value="Methyltransf_25"/>
    <property type="match status" value="1"/>
</dbReference>
<reference evidence="4 6" key="1">
    <citation type="journal article" date="2016" name="Genome Announc.">
        <title>Complete Genome Sequences of Aerococcus christensenii CCUG 28831T, Aerococcus sanguinicola CCUG 43001T, Aerococcus urinae CCUG 36881T, Aerococcus urinaeequi CCUG 28094T, Aerococcus urinaehominis CCUG 42038 BT, and Aerococcus viridans CCUG 4311T.</title>
        <authorList>
            <person name="Carkaci D."/>
            <person name="Dargis R."/>
            <person name="Nielsen X.C."/>
            <person name="Skovgaard O."/>
            <person name="Fuursted K."/>
            <person name="Christensen J.J."/>
        </authorList>
    </citation>
    <scope>NUCLEOTIDE SEQUENCE [LARGE SCALE GENOMIC DNA]</scope>
    <source>
        <strain evidence="4 6">CCUG43001</strain>
    </source>
</reference>
<dbReference type="AlphaFoldDB" id="A0A0X8F9Y9"/>
<name>A0A0X8F9Y9_9LACT</name>
<evidence type="ECO:0000313" key="5">
    <source>
        <dbReference type="EMBL" id="PKZ21760.1"/>
    </source>
</evidence>
<dbReference type="InterPro" id="IPR041698">
    <property type="entry name" value="Methyltransf_25"/>
</dbReference>
<dbReference type="Proteomes" id="UP000234239">
    <property type="component" value="Unassembled WGS sequence"/>
</dbReference>
<dbReference type="GeneID" id="92902747"/>
<dbReference type="EMBL" id="PKGY01000003">
    <property type="protein sequence ID" value="PKZ21760.1"/>
    <property type="molecule type" value="Genomic_DNA"/>
</dbReference>
<dbReference type="RefSeq" id="WP_067972099.1">
    <property type="nucleotide sequence ID" value="NZ_CAJHKM010000006.1"/>
</dbReference>
<evidence type="ECO:0000256" key="1">
    <source>
        <dbReference type="ARBA" id="ARBA00022603"/>
    </source>
</evidence>
<dbReference type="GO" id="GO:0032259">
    <property type="term" value="P:methylation"/>
    <property type="evidence" value="ECO:0007669"/>
    <property type="project" value="UniProtKB-KW"/>
</dbReference>
<reference evidence="6" key="2">
    <citation type="submission" date="2016-01" db="EMBL/GenBank/DDBJ databases">
        <title>Six Aerococcus type strain genome sequencing and assembly using PacBio and Illumina Hiseq.</title>
        <authorList>
            <person name="Carkaci D."/>
            <person name="Dargis R."/>
            <person name="Nielsen X.C."/>
            <person name="Skovgaard O."/>
            <person name="Fuursted K."/>
            <person name="Christensen J.J."/>
        </authorList>
    </citation>
    <scope>NUCLEOTIDE SEQUENCE [LARGE SCALE GENOMIC DNA]</scope>
    <source>
        <strain evidence="6">CCUG43001</strain>
    </source>
</reference>
<reference evidence="5 7" key="3">
    <citation type="submission" date="2017-12" db="EMBL/GenBank/DDBJ databases">
        <title>Phylogenetic diversity of female urinary microbiome.</title>
        <authorList>
            <person name="Thomas-White K."/>
            <person name="Wolfe A.J."/>
        </authorList>
    </citation>
    <scope>NUCLEOTIDE SEQUENCE [LARGE SCALE GENOMIC DNA]</scope>
    <source>
        <strain evidence="5 7">UMB0139</strain>
    </source>
</reference>